<accession>A0ABW2C7G6</accession>
<name>A0ABW2C7G6_9PSEU</name>
<sequence>MSSDPARRSPWTSIRNRVVAVLLTLAVVTAGVLVWLTSDSRATHAETTDGEPRPLAMPDDVPERFAEAWRAPSAATPRPVTDGASVVTGDGGTVTGRDPLSGQERWRYERDRELCTVSDAWSTAMALYERHSPAGDWCSEVTQLDMATGERTAQRNGNAELGTRLIDDGSHAVTTGENLLNVWSQNLVRTMEYGQVPAPVEPGRQPRPGCDYGSVAVASGKIGVIERCDDDATDRLTVFGTTNTVDGETKSDEPNVFFTTLLDSENARVVALVDRHESDENDYLVAVAFGDAKKLAIYDGNGNKTAQYSLDLPAAALTSDPEGRVEPVARTGSGVYWSAGASTIALDTKNLRPRWTLHGTTGTGTLFAGELVLPIRGGLAVIDEPSGEVERTISVDRGNDGGAENGDEGSLAGPIRLAAAGPVLFEQRGGTLVALR</sequence>
<evidence type="ECO:0000313" key="2">
    <source>
        <dbReference type="EMBL" id="MFC6871056.1"/>
    </source>
</evidence>
<keyword evidence="3" id="KW-1185">Reference proteome</keyword>
<dbReference type="EMBL" id="JBHSXX010000001">
    <property type="protein sequence ID" value="MFC6871056.1"/>
    <property type="molecule type" value="Genomic_DNA"/>
</dbReference>
<dbReference type="InterPro" id="IPR015943">
    <property type="entry name" value="WD40/YVTN_repeat-like_dom_sf"/>
</dbReference>
<evidence type="ECO:0000313" key="3">
    <source>
        <dbReference type="Proteomes" id="UP001596337"/>
    </source>
</evidence>
<comment type="caution">
    <text evidence="2">The sequence shown here is derived from an EMBL/GenBank/DDBJ whole genome shotgun (WGS) entry which is preliminary data.</text>
</comment>
<dbReference type="InterPro" id="IPR011047">
    <property type="entry name" value="Quinoprotein_ADH-like_sf"/>
</dbReference>
<gene>
    <name evidence="2" type="ORF">ACFQGD_28440</name>
</gene>
<dbReference type="SUPFAM" id="SSF50998">
    <property type="entry name" value="Quinoprotein alcohol dehydrogenase-like"/>
    <property type="match status" value="1"/>
</dbReference>
<dbReference type="RefSeq" id="WP_345406408.1">
    <property type="nucleotide sequence ID" value="NZ_BAABLA010000122.1"/>
</dbReference>
<reference evidence="3" key="1">
    <citation type="journal article" date="2019" name="Int. J. Syst. Evol. Microbiol.">
        <title>The Global Catalogue of Microorganisms (GCM) 10K type strain sequencing project: providing services to taxonomists for standard genome sequencing and annotation.</title>
        <authorList>
            <consortium name="The Broad Institute Genomics Platform"/>
            <consortium name="The Broad Institute Genome Sequencing Center for Infectious Disease"/>
            <person name="Wu L."/>
            <person name="Ma J."/>
        </authorList>
    </citation>
    <scope>NUCLEOTIDE SEQUENCE [LARGE SCALE GENOMIC DNA]</scope>
    <source>
        <strain evidence="3">KCTC 32255</strain>
    </source>
</reference>
<evidence type="ECO:0008006" key="4">
    <source>
        <dbReference type="Google" id="ProtNLM"/>
    </source>
</evidence>
<dbReference type="Proteomes" id="UP001596337">
    <property type="component" value="Unassembled WGS sequence"/>
</dbReference>
<proteinExistence type="predicted"/>
<evidence type="ECO:0000256" key="1">
    <source>
        <dbReference type="SAM" id="MobiDB-lite"/>
    </source>
</evidence>
<dbReference type="Gene3D" id="2.130.10.10">
    <property type="entry name" value="YVTN repeat-like/Quinoprotein amine dehydrogenase"/>
    <property type="match status" value="1"/>
</dbReference>
<organism evidence="2 3">
    <name type="scientific">Haloechinothrix salitolerans</name>
    <dbReference type="NCBI Taxonomy" id="926830"/>
    <lineage>
        <taxon>Bacteria</taxon>
        <taxon>Bacillati</taxon>
        <taxon>Actinomycetota</taxon>
        <taxon>Actinomycetes</taxon>
        <taxon>Pseudonocardiales</taxon>
        <taxon>Pseudonocardiaceae</taxon>
        <taxon>Haloechinothrix</taxon>
    </lineage>
</organism>
<feature type="region of interest" description="Disordered" evidence="1">
    <location>
        <begin position="70"/>
        <end position="103"/>
    </location>
</feature>
<protein>
    <recommendedName>
        <fullName evidence="4">PQQ-like domain-containing protein</fullName>
    </recommendedName>
</protein>